<keyword evidence="11" id="KW-1185">Reference proteome</keyword>
<feature type="transmembrane region" description="Helical" evidence="9">
    <location>
        <begin position="181"/>
        <end position="200"/>
    </location>
</feature>
<comment type="caution">
    <text evidence="10">The sequence shown here is derived from an EMBL/GenBank/DDBJ whole genome shotgun (WGS) entry which is preliminary data.</text>
</comment>
<evidence type="ECO:0000256" key="4">
    <source>
        <dbReference type="ARBA" id="ARBA00022475"/>
    </source>
</evidence>
<evidence type="ECO:0000313" key="10">
    <source>
        <dbReference type="EMBL" id="KWZ78395.1"/>
    </source>
</evidence>
<feature type="transmembrane region" description="Helical" evidence="9">
    <location>
        <begin position="345"/>
        <end position="368"/>
    </location>
</feature>
<dbReference type="OrthoDB" id="9804874at2"/>
<sequence length="468" mass="50821">MENLNVIIGKINSLLYFPILVVLLIAVGLYFTIRTGFIQVSLLKEAFKVIREKPEDASDVSSFQALMISTASRVGTGNIVGVSSAICLGGYGAVFWMWLVAIIGAASAFAESTLAQIYKKKGKHSSYGGPSYYIEEGLKSRGLGVVFSIALIVCYAVGFNMLASFNLQSSFASYAIYDANITPKIIGGFFAIAVAFVILGGGKRIIKITQGLVPFMGIIFVIVSLIMICLNIARIPEVFRRIFEDAFNFKSIFSGLAGSSMILGMKRGLYSNEAGIGSAPNAAAAAKVSHPVKQGLVQMISVFIDTLLICSATAFMGLSSGIEPTAALDGAPFIQEALASVFGSLGYYFISASLVLFAFTTFIGNLYYVDSNFDYLFGKQLEEKQRVPYRLIAAFLIFFGAIQEQAFVWNLSDLFMGVMALINLPAIMVLSNKALACLRDYRKQIKEGKDPSFVSKSIGIKEELDYWK</sequence>
<keyword evidence="5 9" id="KW-0812">Transmembrane</keyword>
<dbReference type="NCBIfam" id="TIGR00835">
    <property type="entry name" value="agcS"/>
    <property type="match status" value="1"/>
</dbReference>
<feature type="transmembrane region" description="Helical" evidence="9">
    <location>
        <begin position="14"/>
        <end position="33"/>
    </location>
</feature>
<keyword evidence="6 9" id="KW-0769">Symport</keyword>
<dbReference type="PANTHER" id="PTHR30330">
    <property type="entry name" value="AGSS FAMILY TRANSPORTER, SODIUM-ALANINE"/>
    <property type="match status" value="1"/>
</dbReference>
<feature type="transmembrane region" description="Helical" evidence="9">
    <location>
        <begin position="142"/>
        <end position="161"/>
    </location>
</feature>
<dbReference type="FunFam" id="1.20.1740.10:FF:000004">
    <property type="entry name" value="Sodium:alanine symporter family protein"/>
    <property type="match status" value="1"/>
</dbReference>
<comment type="similarity">
    <text evidence="2 9">Belongs to the alanine or glycine:cation symporter (AGCS) (TC 2.A.25) family.</text>
</comment>
<name>A0A133KFV1_9FIRM</name>
<dbReference type="PANTHER" id="PTHR30330:SF1">
    <property type="entry name" value="AMINO-ACID CARRIER PROTEIN ALST"/>
    <property type="match status" value="1"/>
</dbReference>
<evidence type="ECO:0000256" key="8">
    <source>
        <dbReference type="ARBA" id="ARBA00023136"/>
    </source>
</evidence>
<evidence type="ECO:0000256" key="1">
    <source>
        <dbReference type="ARBA" id="ARBA00004651"/>
    </source>
</evidence>
<evidence type="ECO:0000256" key="7">
    <source>
        <dbReference type="ARBA" id="ARBA00022989"/>
    </source>
</evidence>
<dbReference type="Pfam" id="PF01235">
    <property type="entry name" value="Na_Ala_symp"/>
    <property type="match status" value="1"/>
</dbReference>
<dbReference type="GO" id="GO:0005283">
    <property type="term" value="F:amino acid:sodium symporter activity"/>
    <property type="evidence" value="ECO:0007669"/>
    <property type="project" value="InterPro"/>
</dbReference>
<keyword evidence="7 9" id="KW-1133">Transmembrane helix</keyword>
<dbReference type="PROSITE" id="PS00873">
    <property type="entry name" value="NA_ALANINE_SYMP"/>
    <property type="match status" value="1"/>
</dbReference>
<reference evidence="11" key="1">
    <citation type="submission" date="2016-01" db="EMBL/GenBank/DDBJ databases">
        <authorList>
            <person name="Mitreva M."/>
            <person name="Pepin K.H."/>
            <person name="Mihindukulasuriya K.A."/>
            <person name="Fulton R."/>
            <person name="Fronick C."/>
            <person name="O'Laughlin M."/>
            <person name="Miner T."/>
            <person name="Herter B."/>
            <person name="Rosa B.A."/>
            <person name="Cordes M."/>
            <person name="Tomlinson C."/>
            <person name="Wollam A."/>
            <person name="Palsikar V.B."/>
            <person name="Mardis E.R."/>
            <person name="Wilson R.K."/>
        </authorList>
    </citation>
    <scope>NUCLEOTIDE SEQUENCE [LARGE SCALE GENOMIC DNA]</scope>
    <source>
        <strain evidence="11">MJR8151</strain>
    </source>
</reference>
<dbReference type="AlphaFoldDB" id="A0A133KFV1"/>
<dbReference type="PRINTS" id="PR00175">
    <property type="entry name" value="NAALASMPORT"/>
</dbReference>
<dbReference type="GO" id="GO:0005886">
    <property type="term" value="C:plasma membrane"/>
    <property type="evidence" value="ECO:0007669"/>
    <property type="project" value="UniProtKB-SubCell"/>
</dbReference>
<gene>
    <name evidence="10" type="ORF">HMPREF3200_00757</name>
</gene>
<comment type="subcellular location">
    <subcellularLocation>
        <location evidence="1 9">Cell membrane</location>
        <topology evidence="1 9">Multi-pass membrane protein</topology>
    </subcellularLocation>
</comment>
<protein>
    <submittedName>
        <fullName evidence="10">Amino acid carrier protein</fullName>
    </submittedName>
</protein>
<evidence type="ECO:0000256" key="6">
    <source>
        <dbReference type="ARBA" id="ARBA00022847"/>
    </source>
</evidence>
<organism evidence="10 11">
    <name type="scientific">Anaerococcus tetradius</name>
    <dbReference type="NCBI Taxonomy" id="33036"/>
    <lineage>
        <taxon>Bacteria</taxon>
        <taxon>Bacillati</taxon>
        <taxon>Bacillota</taxon>
        <taxon>Tissierellia</taxon>
        <taxon>Tissierellales</taxon>
        <taxon>Peptoniphilaceae</taxon>
        <taxon>Anaerococcus</taxon>
    </lineage>
</organism>
<keyword evidence="8 9" id="KW-0472">Membrane</keyword>
<proteinExistence type="inferred from homology"/>
<evidence type="ECO:0000313" key="11">
    <source>
        <dbReference type="Proteomes" id="UP000070383"/>
    </source>
</evidence>
<keyword evidence="3 9" id="KW-0813">Transport</keyword>
<feature type="transmembrane region" description="Helical" evidence="9">
    <location>
        <begin position="212"/>
        <end position="235"/>
    </location>
</feature>
<dbReference type="EMBL" id="LRPM01000026">
    <property type="protein sequence ID" value="KWZ78395.1"/>
    <property type="molecule type" value="Genomic_DNA"/>
</dbReference>
<feature type="transmembrane region" description="Helical" evidence="9">
    <location>
        <begin position="93"/>
        <end position="114"/>
    </location>
</feature>
<keyword evidence="4 9" id="KW-1003">Cell membrane</keyword>
<evidence type="ECO:0000256" key="3">
    <source>
        <dbReference type="ARBA" id="ARBA00022448"/>
    </source>
</evidence>
<dbReference type="PATRIC" id="fig|33036.3.peg.752"/>
<feature type="transmembrane region" description="Helical" evidence="9">
    <location>
        <begin position="414"/>
        <end position="436"/>
    </location>
</feature>
<evidence type="ECO:0000256" key="2">
    <source>
        <dbReference type="ARBA" id="ARBA00009261"/>
    </source>
</evidence>
<dbReference type="Proteomes" id="UP000070383">
    <property type="component" value="Unassembled WGS sequence"/>
</dbReference>
<dbReference type="RefSeq" id="WP_060929241.1">
    <property type="nucleotide sequence ID" value="NZ_KQ955268.1"/>
</dbReference>
<feature type="transmembrane region" description="Helical" evidence="9">
    <location>
        <begin position="389"/>
        <end position="408"/>
    </location>
</feature>
<evidence type="ECO:0000256" key="9">
    <source>
        <dbReference type="RuleBase" id="RU363064"/>
    </source>
</evidence>
<evidence type="ECO:0000256" key="5">
    <source>
        <dbReference type="ARBA" id="ARBA00022692"/>
    </source>
</evidence>
<dbReference type="Gene3D" id="1.20.1740.10">
    <property type="entry name" value="Amino acid/polyamine transporter I"/>
    <property type="match status" value="1"/>
</dbReference>
<dbReference type="InterPro" id="IPR001463">
    <property type="entry name" value="Na/Ala_symport"/>
</dbReference>
<accession>A0A133KFV1</accession>